<evidence type="ECO:0000313" key="4">
    <source>
        <dbReference type="Proteomes" id="UP000757435"/>
    </source>
</evidence>
<dbReference type="Proteomes" id="UP000757435">
    <property type="component" value="Unassembled WGS sequence"/>
</dbReference>
<reference evidence="3" key="2">
    <citation type="journal article" date="2022" name="Microbiol. Resour. Announc.">
        <title>Metagenome Sequencing to Explore Phylogenomics of Terrestrial Cyanobacteria.</title>
        <authorList>
            <person name="Ward R.D."/>
            <person name="Stajich J.E."/>
            <person name="Johansen J.R."/>
            <person name="Huntemann M."/>
            <person name="Clum A."/>
            <person name="Foster B."/>
            <person name="Foster B."/>
            <person name="Roux S."/>
            <person name="Palaniappan K."/>
            <person name="Varghese N."/>
            <person name="Mukherjee S."/>
            <person name="Reddy T.B.K."/>
            <person name="Daum C."/>
            <person name="Copeland A."/>
            <person name="Chen I.A."/>
            <person name="Ivanova N.N."/>
            <person name="Kyrpides N.C."/>
            <person name="Shapiro N."/>
            <person name="Eloe-Fadrosh E.A."/>
            <person name="Pietrasiak N."/>
        </authorList>
    </citation>
    <scope>NUCLEOTIDE SEQUENCE</scope>
    <source>
        <strain evidence="3">UHER 2000/2452</strain>
    </source>
</reference>
<evidence type="ECO:0000256" key="1">
    <source>
        <dbReference type="SAM" id="MobiDB-lite"/>
    </source>
</evidence>
<gene>
    <name evidence="3" type="ORF">KME15_05960</name>
</gene>
<comment type="caution">
    <text evidence="3">The sequence shown here is derived from an EMBL/GenBank/DDBJ whole genome shotgun (WGS) entry which is preliminary data.</text>
</comment>
<dbReference type="GO" id="GO:0042834">
    <property type="term" value="F:peptidoglycan binding"/>
    <property type="evidence" value="ECO:0007669"/>
    <property type="project" value="InterPro"/>
</dbReference>
<protein>
    <submittedName>
        <fullName evidence="3">SPOR domain-containing protein</fullName>
    </submittedName>
</protein>
<feature type="region of interest" description="Disordered" evidence="1">
    <location>
        <begin position="281"/>
        <end position="391"/>
    </location>
</feature>
<evidence type="ECO:0000259" key="2">
    <source>
        <dbReference type="PROSITE" id="PS51724"/>
    </source>
</evidence>
<evidence type="ECO:0000313" key="3">
    <source>
        <dbReference type="EMBL" id="MBW4658198.1"/>
    </source>
</evidence>
<sequence>MRQPASIEPFIPSPDTQVPHPVLRAALDNLDVNLEEELIRYRRQQRLQSEPYGRRKAVAPPRLNRIPTRPTQDGIRLPNVREAFHLHTTGEFPIGNSAASENPVRTLFGTTADAASQAIEPPAIEPPPLPQFPNEGIASYAQQIELSTHEPNAALQKLIQDNLSASTAASEAPEDYLESSEELLKSIQEETSSQRAQRRPDLLDTLLTPLGIGSMLLLLLSSTTLGFVIMNPSVLGVFFAPTASTPSPSPLTKVPTTPIDVAPPSPNLAAEEFKDLNLDTLSTLPGSAKRPSAAPSKPAANQPSSRANDRSTSPATGAIAPSDSRSQPQTYVEPAPQPELPAIAVESNPPIVEAPSAEAPVRSVAPAPAPQAAPPAAPSPEKTAVRPASPSESLYYVGTDYSSDSSLQQARQSVPDAYVRNLPGGAKVQLGAFTSEAAAQERVQELQQQGISAQVYKP</sequence>
<accession>A0A951Q8G2</accession>
<feature type="compositionally biased region" description="Pro residues" evidence="1">
    <location>
        <begin position="367"/>
        <end position="378"/>
    </location>
</feature>
<feature type="compositionally biased region" description="Low complexity" evidence="1">
    <location>
        <begin position="354"/>
        <end position="366"/>
    </location>
</feature>
<dbReference type="InterPro" id="IPR007730">
    <property type="entry name" value="SPOR-like_dom"/>
</dbReference>
<dbReference type="Pfam" id="PF05036">
    <property type="entry name" value="SPOR"/>
    <property type="match status" value="1"/>
</dbReference>
<name>A0A951Q8G2_9CYAN</name>
<dbReference type="EMBL" id="JAHHHD010000004">
    <property type="protein sequence ID" value="MBW4658198.1"/>
    <property type="molecule type" value="Genomic_DNA"/>
</dbReference>
<feature type="domain" description="SPOR" evidence="2">
    <location>
        <begin position="420"/>
        <end position="458"/>
    </location>
</feature>
<dbReference type="AlphaFoldDB" id="A0A951Q8G2"/>
<organism evidence="3 4">
    <name type="scientific">Drouetiella hepatica Uher 2000/2452</name>
    <dbReference type="NCBI Taxonomy" id="904376"/>
    <lineage>
        <taxon>Bacteria</taxon>
        <taxon>Bacillati</taxon>
        <taxon>Cyanobacteriota</taxon>
        <taxon>Cyanophyceae</taxon>
        <taxon>Oculatellales</taxon>
        <taxon>Oculatellaceae</taxon>
        <taxon>Drouetiella</taxon>
    </lineage>
</organism>
<reference evidence="3" key="1">
    <citation type="submission" date="2021-05" db="EMBL/GenBank/DDBJ databases">
        <authorList>
            <person name="Pietrasiak N."/>
            <person name="Ward R."/>
            <person name="Stajich J.E."/>
            <person name="Kurbessoian T."/>
        </authorList>
    </citation>
    <scope>NUCLEOTIDE SEQUENCE</scope>
    <source>
        <strain evidence="3">UHER 2000/2452</strain>
    </source>
</reference>
<feature type="region of interest" description="Disordered" evidence="1">
    <location>
        <begin position="245"/>
        <end position="267"/>
    </location>
</feature>
<proteinExistence type="predicted"/>
<feature type="compositionally biased region" description="Low complexity" evidence="1">
    <location>
        <begin position="285"/>
        <end position="305"/>
    </location>
</feature>
<dbReference type="PROSITE" id="PS51724">
    <property type="entry name" value="SPOR"/>
    <property type="match status" value="1"/>
</dbReference>